<dbReference type="PANTHER" id="PTHR34293:SF1">
    <property type="entry name" value="HTH-TYPE TRANSCRIPTIONAL REGULATOR TRMBL2"/>
    <property type="match status" value="1"/>
</dbReference>
<evidence type="ECO:0000313" key="2">
    <source>
        <dbReference type="EMBL" id="OGY72703.1"/>
    </source>
</evidence>
<reference evidence="2 3" key="1">
    <citation type="journal article" date="2016" name="Nat. Commun.">
        <title>Thousands of microbial genomes shed light on interconnected biogeochemical processes in an aquifer system.</title>
        <authorList>
            <person name="Anantharaman K."/>
            <person name="Brown C.T."/>
            <person name="Hug L.A."/>
            <person name="Sharon I."/>
            <person name="Castelle C.J."/>
            <person name="Probst A.J."/>
            <person name="Thomas B.C."/>
            <person name="Singh A."/>
            <person name="Wilkins M.J."/>
            <person name="Karaoz U."/>
            <person name="Brodie E.L."/>
            <person name="Williams K.H."/>
            <person name="Hubbard S.S."/>
            <person name="Banfield J.F."/>
        </authorList>
    </citation>
    <scope>NUCLEOTIDE SEQUENCE [LARGE SCALE GENOMIC DNA]</scope>
</reference>
<dbReference type="PANTHER" id="PTHR34293">
    <property type="entry name" value="HTH-TYPE TRANSCRIPTIONAL REGULATOR TRMBL2"/>
    <property type="match status" value="1"/>
</dbReference>
<gene>
    <name evidence="2" type="ORF">A3H61_04655</name>
</gene>
<sequence length="247" mass="28799">MSTISQTLAQFGFTHNQTKVYLALLELGEAKVQEIAKKARILRTTTYEVLEQLKQIGLISMYHRHDVRLYMAEPPRKLTHILESKQQAVQMALPELESLYNIGDFKPKIRYYEGLEGYKTVYEDSLKAHSKQVSAILSMQDMLDKLGENYMNSYISKRIAAHIALRVIRIESHEIKSIWQALKEELRQVRLAPKNFIFPLTMLVYDNKTAIMSTRRENFGLIIESHEFMQTQKALFEVLWQVSSELK</sequence>
<dbReference type="Pfam" id="PF01978">
    <property type="entry name" value="TrmB"/>
    <property type="match status" value="1"/>
</dbReference>
<dbReference type="InterPro" id="IPR036390">
    <property type="entry name" value="WH_DNA-bd_sf"/>
</dbReference>
<dbReference type="Proteomes" id="UP000178315">
    <property type="component" value="Unassembled WGS sequence"/>
</dbReference>
<evidence type="ECO:0000259" key="1">
    <source>
        <dbReference type="Pfam" id="PF01978"/>
    </source>
</evidence>
<organism evidence="2 3">
    <name type="scientific">Candidatus Jacksonbacteria bacterium RIFCSPLOWO2_02_FULL_44_20</name>
    <dbReference type="NCBI Taxonomy" id="1798460"/>
    <lineage>
        <taxon>Bacteria</taxon>
        <taxon>Candidatus Jacksoniibacteriota</taxon>
    </lineage>
</organism>
<dbReference type="SUPFAM" id="SSF46785">
    <property type="entry name" value="Winged helix' DNA-binding domain"/>
    <property type="match status" value="1"/>
</dbReference>
<dbReference type="EMBL" id="MHJU01000025">
    <property type="protein sequence ID" value="OGY72703.1"/>
    <property type="molecule type" value="Genomic_DNA"/>
</dbReference>
<name>A0A1G2A724_9BACT</name>
<protein>
    <recommendedName>
        <fullName evidence="1">Transcription regulator TrmB N-terminal domain-containing protein</fullName>
    </recommendedName>
</protein>
<feature type="domain" description="Transcription regulator TrmB N-terminal" evidence="1">
    <location>
        <begin position="8"/>
        <end position="75"/>
    </location>
</feature>
<dbReference type="AlphaFoldDB" id="A0A1G2A724"/>
<dbReference type="InterPro" id="IPR002831">
    <property type="entry name" value="Tscrpt_reg_TrmB_N"/>
</dbReference>
<dbReference type="InterPro" id="IPR036388">
    <property type="entry name" value="WH-like_DNA-bd_sf"/>
</dbReference>
<dbReference type="InterPro" id="IPR051797">
    <property type="entry name" value="TrmB-like"/>
</dbReference>
<accession>A0A1G2A724</accession>
<dbReference type="Gene3D" id="1.10.10.10">
    <property type="entry name" value="Winged helix-like DNA-binding domain superfamily/Winged helix DNA-binding domain"/>
    <property type="match status" value="1"/>
</dbReference>
<comment type="caution">
    <text evidence="2">The sequence shown here is derived from an EMBL/GenBank/DDBJ whole genome shotgun (WGS) entry which is preliminary data.</text>
</comment>
<evidence type="ECO:0000313" key="3">
    <source>
        <dbReference type="Proteomes" id="UP000178315"/>
    </source>
</evidence>
<proteinExistence type="predicted"/>